<dbReference type="NCBIfam" id="NF006667">
    <property type="entry name" value="PRK09212.1"/>
    <property type="match status" value="1"/>
</dbReference>
<evidence type="ECO:0000313" key="3">
    <source>
        <dbReference type="EMBL" id="ALG08676.1"/>
    </source>
</evidence>
<dbReference type="InterPro" id="IPR009014">
    <property type="entry name" value="Transketo_C/PFOR_II"/>
</dbReference>
<dbReference type="FunFam" id="3.40.50.970:FF:000001">
    <property type="entry name" value="Pyruvate dehydrogenase E1 beta subunit"/>
    <property type="match status" value="1"/>
</dbReference>
<dbReference type="PANTHER" id="PTHR43257">
    <property type="entry name" value="PYRUVATE DEHYDROGENASE E1 COMPONENT BETA SUBUNIT"/>
    <property type="match status" value="1"/>
</dbReference>
<keyword evidence="1" id="KW-0560">Oxidoreductase</keyword>
<dbReference type="InterPro" id="IPR029061">
    <property type="entry name" value="THDP-binding"/>
</dbReference>
<dbReference type="Pfam" id="PF02779">
    <property type="entry name" value="Transket_pyr"/>
    <property type="match status" value="1"/>
</dbReference>
<reference evidence="3 4" key="1">
    <citation type="submission" date="2015-07" db="EMBL/GenBank/DDBJ databases">
        <title>Genome sequencing of Kibdelosporangium phytohabitans.</title>
        <authorList>
            <person name="Qin S."/>
            <person name="Xing K."/>
        </authorList>
    </citation>
    <scope>NUCLEOTIDE SEQUENCE [LARGE SCALE GENOMIC DNA]</scope>
    <source>
        <strain evidence="3 4">KLBMP1111</strain>
    </source>
</reference>
<dbReference type="InterPro" id="IPR005475">
    <property type="entry name" value="Transketolase-like_Pyr-bd"/>
</dbReference>
<keyword evidence="4" id="KW-1185">Reference proteome</keyword>
<dbReference type="OrthoDB" id="9766715at2"/>
<feature type="domain" description="Transketolase-like pyrimidine-binding" evidence="2">
    <location>
        <begin position="5"/>
        <end position="186"/>
    </location>
</feature>
<dbReference type="Proteomes" id="UP000063699">
    <property type="component" value="Chromosome"/>
</dbReference>
<gene>
    <name evidence="3" type="ORF">AOZ06_18690</name>
</gene>
<sequence length="336" mass="35729">MARILSYLDAIGEALAQEMRRDPAVVVFGEDNIGGTGTDGKLGNAWGPTKGLNEMFPDQIFDAPITEAAFVGAAVGAAATGLRPVADLLFVDFAGVCFDQILNQAAKLRYMVGGKASVPLVLRAMWGAGMRRGAQHSQALYPIFTHIPGLKVVVPSTPADAKGLMTTAIRDNDPVVFFEHKMLYFSRGVVPEESYEIPFGQARTVREGTDCTIVAIGRMVGEAEVAAEQLAMDGMSCEVIDPRTVSPLDTESIYASVRRTGRLVVVDESNPRCSVASDIASLVAQNTFDSLRGPVQMVTSPHAPTPFSPALEDAYAPNSGQIVSAVQRTVRSAVPA</sequence>
<keyword evidence="3" id="KW-0670">Pyruvate</keyword>
<dbReference type="Gene3D" id="3.40.50.970">
    <property type="match status" value="1"/>
</dbReference>
<dbReference type="CDD" id="cd07036">
    <property type="entry name" value="TPP_PYR_E1-PDHc-beta_like"/>
    <property type="match status" value="1"/>
</dbReference>
<dbReference type="InterPro" id="IPR033248">
    <property type="entry name" value="Transketolase_C"/>
</dbReference>
<dbReference type="RefSeq" id="WP_054290583.1">
    <property type="nucleotide sequence ID" value="NZ_CP012752.1"/>
</dbReference>
<dbReference type="STRING" id="860235.AOZ06_18690"/>
<dbReference type="Gene3D" id="3.40.50.920">
    <property type="match status" value="1"/>
</dbReference>
<evidence type="ECO:0000259" key="2">
    <source>
        <dbReference type="SMART" id="SM00861"/>
    </source>
</evidence>
<evidence type="ECO:0000313" key="4">
    <source>
        <dbReference type="Proteomes" id="UP000063699"/>
    </source>
</evidence>
<dbReference type="SUPFAM" id="SSF52922">
    <property type="entry name" value="TK C-terminal domain-like"/>
    <property type="match status" value="1"/>
</dbReference>
<dbReference type="GO" id="GO:0000287">
    <property type="term" value="F:magnesium ion binding"/>
    <property type="evidence" value="ECO:0007669"/>
    <property type="project" value="UniProtKB-ARBA"/>
</dbReference>
<dbReference type="EMBL" id="CP012752">
    <property type="protein sequence ID" value="ALG08676.1"/>
    <property type="molecule type" value="Genomic_DNA"/>
</dbReference>
<dbReference type="FunFam" id="3.40.50.920:FF:000001">
    <property type="entry name" value="Pyruvate dehydrogenase E1 beta subunit"/>
    <property type="match status" value="1"/>
</dbReference>
<proteinExistence type="predicted"/>
<protein>
    <submittedName>
        <fullName evidence="3">Pyruvate dehydrogenase</fullName>
    </submittedName>
</protein>
<dbReference type="SUPFAM" id="SSF52518">
    <property type="entry name" value="Thiamin diphosphate-binding fold (THDP-binding)"/>
    <property type="match status" value="1"/>
</dbReference>
<dbReference type="KEGG" id="kphy:AOZ06_18690"/>
<dbReference type="AlphaFoldDB" id="A0A0N9I355"/>
<organism evidence="3 4">
    <name type="scientific">Kibdelosporangium phytohabitans</name>
    <dbReference type="NCBI Taxonomy" id="860235"/>
    <lineage>
        <taxon>Bacteria</taxon>
        <taxon>Bacillati</taxon>
        <taxon>Actinomycetota</taxon>
        <taxon>Actinomycetes</taxon>
        <taxon>Pseudonocardiales</taxon>
        <taxon>Pseudonocardiaceae</taxon>
        <taxon>Kibdelosporangium</taxon>
    </lineage>
</organism>
<accession>A0A0N9I355</accession>
<dbReference type="PANTHER" id="PTHR43257:SF3">
    <property type="entry name" value="ACETOIN:2,6-DICHLOROPHENOLINDOPHENOL OXIDOREDUCTASE SUBUNIT BETA"/>
    <property type="match status" value="1"/>
</dbReference>
<dbReference type="SMART" id="SM00861">
    <property type="entry name" value="Transket_pyr"/>
    <property type="match status" value="1"/>
</dbReference>
<evidence type="ECO:0000256" key="1">
    <source>
        <dbReference type="ARBA" id="ARBA00023002"/>
    </source>
</evidence>
<dbReference type="Pfam" id="PF02780">
    <property type="entry name" value="Transketolase_C"/>
    <property type="match status" value="1"/>
</dbReference>
<name>A0A0N9I355_9PSEU</name>
<dbReference type="GO" id="GO:0016491">
    <property type="term" value="F:oxidoreductase activity"/>
    <property type="evidence" value="ECO:0007669"/>
    <property type="project" value="UniProtKB-KW"/>
</dbReference>